<dbReference type="NCBIfam" id="TIGR00711">
    <property type="entry name" value="efflux_EmrB"/>
    <property type="match status" value="1"/>
</dbReference>
<keyword evidence="6 9" id="KW-1133">Transmembrane helix</keyword>
<evidence type="ECO:0000256" key="4">
    <source>
        <dbReference type="ARBA" id="ARBA00022475"/>
    </source>
</evidence>
<comment type="similarity">
    <text evidence="2">Belongs to the major facilitator superfamily. EmrB family.</text>
</comment>
<evidence type="ECO:0000313" key="11">
    <source>
        <dbReference type="EMBL" id="GAA0463250.1"/>
    </source>
</evidence>
<dbReference type="Gene3D" id="1.20.1250.20">
    <property type="entry name" value="MFS general substrate transporter like domains"/>
    <property type="match status" value="1"/>
</dbReference>
<feature type="transmembrane region" description="Helical" evidence="9">
    <location>
        <begin position="92"/>
        <end position="115"/>
    </location>
</feature>
<feature type="domain" description="Major facilitator superfamily (MFS) profile" evidence="10">
    <location>
        <begin position="26"/>
        <end position="514"/>
    </location>
</feature>
<dbReference type="PANTHER" id="PTHR42718">
    <property type="entry name" value="MAJOR FACILITATOR SUPERFAMILY MULTIDRUG TRANSPORTER MFSC"/>
    <property type="match status" value="1"/>
</dbReference>
<feature type="transmembrane region" description="Helical" evidence="9">
    <location>
        <begin position="282"/>
        <end position="305"/>
    </location>
</feature>
<dbReference type="PROSITE" id="PS50850">
    <property type="entry name" value="MFS"/>
    <property type="match status" value="1"/>
</dbReference>
<feature type="transmembrane region" description="Helical" evidence="9">
    <location>
        <begin position="212"/>
        <end position="233"/>
    </location>
</feature>
<reference evidence="12" key="1">
    <citation type="journal article" date="2019" name="Int. J. Syst. Evol. Microbiol.">
        <title>The Global Catalogue of Microorganisms (GCM) 10K type strain sequencing project: providing services to taxonomists for standard genome sequencing and annotation.</title>
        <authorList>
            <consortium name="The Broad Institute Genomics Platform"/>
            <consortium name="The Broad Institute Genome Sequencing Center for Infectious Disease"/>
            <person name="Wu L."/>
            <person name="Ma J."/>
        </authorList>
    </citation>
    <scope>NUCLEOTIDE SEQUENCE [LARGE SCALE GENOMIC DNA]</scope>
    <source>
        <strain evidence="12">JCM 10649</strain>
    </source>
</reference>
<feature type="transmembrane region" description="Helical" evidence="9">
    <location>
        <begin position="488"/>
        <end position="510"/>
    </location>
</feature>
<feature type="transmembrane region" description="Helical" evidence="9">
    <location>
        <begin position="20"/>
        <end position="39"/>
    </location>
</feature>
<accession>A0ABP3JUZ1</accession>
<dbReference type="RefSeq" id="WP_344089857.1">
    <property type="nucleotide sequence ID" value="NZ_BAAAHB010000024.1"/>
</dbReference>
<dbReference type="PRINTS" id="PR01036">
    <property type="entry name" value="TCRTETB"/>
</dbReference>
<evidence type="ECO:0000256" key="6">
    <source>
        <dbReference type="ARBA" id="ARBA00022989"/>
    </source>
</evidence>
<dbReference type="InterPro" id="IPR004638">
    <property type="entry name" value="EmrB-like"/>
</dbReference>
<keyword evidence="12" id="KW-1185">Reference proteome</keyword>
<protein>
    <submittedName>
        <fullName evidence="11">MFS transporter</fullName>
    </submittedName>
</protein>
<keyword evidence="4" id="KW-1003">Cell membrane</keyword>
<dbReference type="Gene3D" id="1.20.1720.10">
    <property type="entry name" value="Multidrug resistance protein D"/>
    <property type="match status" value="1"/>
</dbReference>
<keyword evidence="3" id="KW-0813">Transport</keyword>
<feature type="transmembrane region" description="Helical" evidence="9">
    <location>
        <begin position="121"/>
        <end position="142"/>
    </location>
</feature>
<evidence type="ECO:0000256" key="1">
    <source>
        <dbReference type="ARBA" id="ARBA00004651"/>
    </source>
</evidence>
<evidence type="ECO:0000313" key="12">
    <source>
        <dbReference type="Proteomes" id="UP001499895"/>
    </source>
</evidence>
<dbReference type="SUPFAM" id="SSF103473">
    <property type="entry name" value="MFS general substrate transporter"/>
    <property type="match status" value="1"/>
</dbReference>
<dbReference type="PANTHER" id="PTHR42718:SF9">
    <property type="entry name" value="MAJOR FACILITATOR SUPERFAMILY MULTIDRUG TRANSPORTER MFSC"/>
    <property type="match status" value="1"/>
</dbReference>
<evidence type="ECO:0000256" key="7">
    <source>
        <dbReference type="ARBA" id="ARBA00023136"/>
    </source>
</evidence>
<keyword evidence="5 9" id="KW-0812">Transmembrane</keyword>
<dbReference type="Proteomes" id="UP001499895">
    <property type="component" value="Unassembled WGS sequence"/>
</dbReference>
<feature type="transmembrane region" description="Helical" evidence="9">
    <location>
        <begin position="179"/>
        <end position="200"/>
    </location>
</feature>
<feature type="transmembrane region" description="Helical" evidence="9">
    <location>
        <begin position="374"/>
        <end position="396"/>
    </location>
</feature>
<keyword evidence="7 9" id="KW-0472">Membrane</keyword>
<dbReference type="InterPro" id="IPR036259">
    <property type="entry name" value="MFS_trans_sf"/>
</dbReference>
<evidence type="ECO:0000256" key="3">
    <source>
        <dbReference type="ARBA" id="ARBA00022448"/>
    </source>
</evidence>
<dbReference type="InterPro" id="IPR011701">
    <property type="entry name" value="MFS"/>
</dbReference>
<feature type="transmembrane region" description="Helical" evidence="9">
    <location>
        <begin position="317"/>
        <end position="338"/>
    </location>
</feature>
<keyword evidence="8" id="KW-0046">Antibiotic resistance</keyword>
<evidence type="ECO:0000256" key="5">
    <source>
        <dbReference type="ARBA" id="ARBA00022692"/>
    </source>
</evidence>
<comment type="caution">
    <text evidence="11">The sequence shown here is derived from an EMBL/GenBank/DDBJ whole genome shotgun (WGS) entry which is preliminary data.</text>
</comment>
<evidence type="ECO:0000256" key="8">
    <source>
        <dbReference type="ARBA" id="ARBA00023251"/>
    </source>
</evidence>
<organism evidence="11 12">
    <name type="scientific">Streptomyces stramineus</name>
    <dbReference type="NCBI Taxonomy" id="173861"/>
    <lineage>
        <taxon>Bacteria</taxon>
        <taxon>Bacillati</taxon>
        <taxon>Actinomycetota</taxon>
        <taxon>Actinomycetes</taxon>
        <taxon>Kitasatosporales</taxon>
        <taxon>Streptomycetaceae</taxon>
        <taxon>Streptomyces</taxon>
    </lineage>
</organism>
<name>A0ABP3JUZ1_9ACTN</name>
<dbReference type="Pfam" id="PF07690">
    <property type="entry name" value="MFS_1"/>
    <property type="match status" value="1"/>
</dbReference>
<evidence type="ECO:0000259" key="10">
    <source>
        <dbReference type="PROSITE" id="PS50850"/>
    </source>
</evidence>
<feature type="transmembrane region" description="Helical" evidence="9">
    <location>
        <begin position="239"/>
        <end position="261"/>
    </location>
</feature>
<feature type="transmembrane region" description="Helical" evidence="9">
    <location>
        <begin position="59"/>
        <end position="80"/>
    </location>
</feature>
<dbReference type="CDD" id="cd17321">
    <property type="entry name" value="MFS_MMR_MDR_like"/>
    <property type="match status" value="1"/>
</dbReference>
<dbReference type="EMBL" id="BAAAHB010000024">
    <property type="protein sequence ID" value="GAA0463250.1"/>
    <property type="molecule type" value="Genomic_DNA"/>
</dbReference>
<comment type="subcellular location">
    <subcellularLocation>
        <location evidence="1">Cell membrane</location>
        <topology evidence="1">Multi-pass membrane protein</topology>
    </subcellularLocation>
</comment>
<dbReference type="InterPro" id="IPR020846">
    <property type="entry name" value="MFS_dom"/>
</dbReference>
<gene>
    <name evidence="11" type="ORF">GCM10009544_27150</name>
</gene>
<evidence type="ECO:0000256" key="9">
    <source>
        <dbReference type="SAM" id="Phobius"/>
    </source>
</evidence>
<feature type="transmembrane region" description="Helical" evidence="9">
    <location>
        <begin position="417"/>
        <end position="434"/>
    </location>
</feature>
<feature type="transmembrane region" description="Helical" evidence="9">
    <location>
        <begin position="149"/>
        <end position="173"/>
    </location>
</feature>
<feature type="transmembrane region" description="Helical" evidence="9">
    <location>
        <begin position="345"/>
        <end position="362"/>
    </location>
</feature>
<proteinExistence type="inferred from homology"/>
<sequence>MKDVRRPAGPTPTATGTASLRSLAPVLCVLCVGLFMVWLDTTIVNVALPDIQESLGTGFTGLQWVVNIYTLTFACLMLLAGDLGDVHGHKKVFLIGIAGFTAASALCALAPNIGVLLAGRALQGASGAVIMPISLSLITSLGGTPRVRAAAVGIWSGAGSLGLAGGPLVGGLLVTHSGWASVFWINVPIGILAAFAGHRLIPARHERAARRLDIAGMLLFSAGVGSLTLGLIQVNEWGWTSPAVLALLSLAAVLVAGFAAWELRTRAPVLPLALFRDRGFTLPNLAGLVTFFGLFGVLMFLSVYFQSFAGLTAYETGLRFLPLTAATAVAAPVAGLITGRYGARLPLAGGCAVSAVGLLFLAQVRMGDGYLEYIGPFVLIGFGTTLAVTPGTIAVLSAVMENRAGMGAGAVQTSRQIGGVLGIAVLGTVVVQNFRDRLPGALTAVPADRRARLADTLSSGGRPDLTGLPDQARRAVLEPAGRALADSIQTAMAVAALCNLLAALLVLFAMDRRDGRPASPAKGGIR</sequence>
<evidence type="ECO:0000256" key="2">
    <source>
        <dbReference type="ARBA" id="ARBA00008537"/>
    </source>
</evidence>